<gene>
    <name evidence="2" type="ORF">Nepgr_018755</name>
</gene>
<accession>A0AAD3STZ1</accession>
<dbReference type="Proteomes" id="UP001279734">
    <property type="component" value="Unassembled WGS sequence"/>
</dbReference>
<dbReference type="EMBL" id="BSYO01000017">
    <property type="protein sequence ID" value="GMH16914.1"/>
    <property type="molecule type" value="Genomic_DNA"/>
</dbReference>
<evidence type="ECO:0000256" key="1">
    <source>
        <dbReference type="SAM" id="MobiDB-lite"/>
    </source>
</evidence>
<protein>
    <submittedName>
        <fullName evidence="2">Uncharacterized protein</fullName>
    </submittedName>
</protein>
<dbReference type="AlphaFoldDB" id="A0AAD3STZ1"/>
<feature type="region of interest" description="Disordered" evidence="1">
    <location>
        <begin position="301"/>
        <end position="335"/>
    </location>
</feature>
<name>A0AAD3STZ1_NEPGR</name>
<reference evidence="2" key="1">
    <citation type="submission" date="2023-05" db="EMBL/GenBank/DDBJ databases">
        <title>Nepenthes gracilis genome sequencing.</title>
        <authorList>
            <person name="Fukushima K."/>
        </authorList>
    </citation>
    <scope>NUCLEOTIDE SEQUENCE</scope>
    <source>
        <strain evidence="2">SING2019-196</strain>
    </source>
</reference>
<comment type="caution">
    <text evidence="2">The sequence shown here is derived from an EMBL/GenBank/DDBJ whole genome shotgun (WGS) entry which is preliminary data.</text>
</comment>
<sequence length="393" mass="41402">MDGFAGAEAVVERMLTAVSAKCRDKKVCLQPISPKSGPLALGSSVQTSPLEHSPAELDSSIVKVPLSPLGPPRIPELPGETCSKNNLATPSLKIVNGCLSSVTGLESPGIPDIPYQALSSDTPQLGVECTPGSADPGLELHLTADSPRSEPDNSMILVDVALPAVGFPRTASCPAMMQLCTPKSRFPVGPSYAEILCGGIGAVPTGSLVGGEASWQISEDDRRAALGLVDDPLDPVLEPPIGLVYYPPGPPDPEVDLHKTPPSISRILTKYSLDTSLHLGHGSSSPNSMCVASSTDSHLDNSEVSYLGPQADPPQLDSWQPVKSRRKRKSASKNSKGLTRFMMRRPILMIGLRLMVLTLTCCWVPELQYLVADSFSANAVMSCCPVFADDGAG</sequence>
<keyword evidence="3" id="KW-1185">Reference proteome</keyword>
<proteinExistence type="predicted"/>
<evidence type="ECO:0000313" key="3">
    <source>
        <dbReference type="Proteomes" id="UP001279734"/>
    </source>
</evidence>
<evidence type="ECO:0000313" key="2">
    <source>
        <dbReference type="EMBL" id="GMH16914.1"/>
    </source>
</evidence>
<organism evidence="2 3">
    <name type="scientific">Nepenthes gracilis</name>
    <name type="common">Slender pitcher plant</name>
    <dbReference type="NCBI Taxonomy" id="150966"/>
    <lineage>
        <taxon>Eukaryota</taxon>
        <taxon>Viridiplantae</taxon>
        <taxon>Streptophyta</taxon>
        <taxon>Embryophyta</taxon>
        <taxon>Tracheophyta</taxon>
        <taxon>Spermatophyta</taxon>
        <taxon>Magnoliopsida</taxon>
        <taxon>eudicotyledons</taxon>
        <taxon>Gunneridae</taxon>
        <taxon>Pentapetalae</taxon>
        <taxon>Caryophyllales</taxon>
        <taxon>Nepenthaceae</taxon>
        <taxon>Nepenthes</taxon>
    </lineage>
</organism>